<dbReference type="OrthoDB" id="9806835at2"/>
<dbReference type="EMBL" id="FOVI01000002">
    <property type="protein sequence ID" value="SFN21319.1"/>
    <property type="molecule type" value="Genomic_DNA"/>
</dbReference>
<dbReference type="InterPro" id="IPR035386">
    <property type="entry name" value="Arm-DNA-bind_5"/>
</dbReference>
<evidence type="ECO:0000259" key="5">
    <source>
        <dbReference type="PROSITE" id="PS51898"/>
    </source>
</evidence>
<dbReference type="InterPro" id="IPR011010">
    <property type="entry name" value="DNA_brk_join_enz"/>
</dbReference>
<sequence length="405" mass="46919">MASIKLVQRTQQENATGQSPIYIRLIKDRKAKFVTTGVKAKVSEWDDAKQKLKKNYPNSARMNAFLAQKVADAQAQVADHERTKKSVSARKLKEAIKGKADPNFFDYCDKRLEVLKGIVSYRTTVIYEGYIKKFERFLGYRDFYFSDINVGILNDYANYCKKKLSNGNTTVFTSLRILSFFYNDAMEEELIPLVPSPFYKIDIPKSKVERLYLNKKQIEDLENLDLSQRPKAVVHRDMFLFSVFGGGLRISDVMLLQWKCYDEETQKITKVIQKTQKQHSFKLGAKSIAILNKYKPKTIDPEAFIFPVLEHPERIFNDEVYKSTRIRSKARLGGVHLKKMGEDLKLPFNLHFHLSRHTFATNALNNGMRIEHVSKLLDHATIQQTQVYAKIVSEELDKAVDEYVY</sequence>
<feature type="coiled-coil region" evidence="4">
    <location>
        <begin position="63"/>
        <end position="90"/>
    </location>
</feature>
<dbReference type="Pfam" id="PF17293">
    <property type="entry name" value="Arm-DNA-bind_5"/>
    <property type="match status" value="1"/>
</dbReference>
<evidence type="ECO:0000256" key="4">
    <source>
        <dbReference type="SAM" id="Coils"/>
    </source>
</evidence>
<dbReference type="Gene3D" id="1.10.150.130">
    <property type="match status" value="1"/>
</dbReference>
<dbReference type="PANTHER" id="PTHR30349">
    <property type="entry name" value="PHAGE INTEGRASE-RELATED"/>
    <property type="match status" value="1"/>
</dbReference>
<keyword evidence="2" id="KW-0238">DNA-binding</keyword>
<dbReference type="SUPFAM" id="SSF56349">
    <property type="entry name" value="DNA breaking-rejoining enzymes"/>
    <property type="match status" value="1"/>
</dbReference>
<dbReference type="InterPro" id="IPR050090">
    <property type="entry name" value="Tyrosine_recombinase_XerCD"/>
</dbReference>
<keyword evidence="3" id="KW-0233">DNA recombination</keyword>
<dbReference type="GO" id="GO:0006310">
    <property type="term" value="P:DNA recombination"/>
    <property type="evidence" value="ECO:0007669"/>
    <property type="project" value="UniProtKB-KW"/>
</dbReference>
<accession>A0A1I4X800</accession>
<dbReference type="PROSITE" id="PS51898">
    <property type="entry name" value="TYR_RECOMBINASE"/>
    <property type="match status" value="1"/>
</dbReference>
<evidence type="ECO:0000256" key="2">
    <source>
        <dbReference type="ARBA" id="ARBA00023125"/>
    </source>
</evidence>
<reference evidence="7" key="1">
    <citation type="submission" date="2016-10" db="EMBL/GenBank/DDBJ databases">
        <authorList>
            <person name="Varghese N."/>
            <person name="Submissions S."/>
        </authorList>
    </citation>
    <scope>NUCLEOTIDE SEQUENCE [LARGE SCALE GENOMIC DNA]</scope>
    <source>
        <strain evidence="7">DS-12</strain>
    </source>
</reference>
<evidence type="ECO:0000256" key="3">
    <source>
        <dbReference type="ARBA" id="ARBA00023172"/>
    </source>
</evidence>
<dbReference type="InterPro" id="IPR002104">
    <property type="entry name" value="Integrase_catalytic"/>
</dbReference>
<dbReference type="GO" id="GO:0003677">
    <property type="term" value="F:DNA binding"/>
    <property type="evidence" value="ECO:0007669"/>
    <property type="project" value="UniProtKB-KW"/>
</dbReference>
<dbReference type="STRING" id="913024.SAMN05421741_102136"/>
<feature type="domain" description="Tyr recombinase" evidence="5">
    <location>
        <begin position="208"/>
        <end position="401"/>
    </location>
</feature>
<dbReference type="GO" id="GO:0015074">
    <property type="term" value="P:DNA integration"/>
    <property type="evidence" value="ECO:0007669"/>
    <property type="project" value="InterPro"/>
</dbReference>
<dbReference type="AlphaFoldDB" id="A0A1I4X800"/>
<dbReference type="CDD" id="cd01185">
    <property type="entry name" value="INTN1_C_like"/>
    <property type="match status" value="1"/>
</dbReference>
<gene>
    <name evidence="6" type="ORF">SAMN05421741_102136</name>
</gene>
<dbReference type="Proteomes" id="UP000199036">
    <property type="component" value="Unassembled WGS sequence"/>
</dbReference>
<evidence type="ECO:0000313" key="7">
    <source>
        <dbReference type="Proteomes" id="UP000199036"/>
    </source>
</evidence>
<protein>
    <submittedName>
        <fullName evidence="6">Site-specific recombinase XerD</fullName>
    </submittedName>
</protein>
<organism evidence="6 7">
    <name type="scientific">Paenimyroides ummariense</name>
    <dbReference type="NCBI Taxonomy" id="913024"/>
    <lineage>
        <taxon>Bacteria</taxon>
        <taxon>Pseudomonadati</taxon>
        <taxon>Bacteroidota</taxon>
        <taxon>Flavobacteriia</taxon>
        <taxon>Flavobacteriales</taxon>
        <taxon>Flavobacteriaceae</taxon>
        <taxon>Paenimyroides</taxon>
    </lineage>
</organism>
<proteinExistence type="inferred from homology"/>
<evidence type="ECO:0000313" key="6">
    <source>
        <dbReference type="EMBL" id="SFN21319.1"/>
    </source>
</evidence>
<dbReference type="InterPro" id="IPR013762">
    <property type="entry name" value="Integrase-like_cat_sf"/>
</dbReference>
<name>A0A1I4X800_9FLAO</name>
<dbReference type="Pfam" id="PF13102">
    <property type="entry name" value="Phage_int_SAM_5"/>
    <property type="match status" value="1"/>
</dbReference>
<dbReference type="Pfam" id="PF00589">
    <property type="entry name" value="Phage_integrase"/>
    <property type="match status" value="1"/>
</dbReference>
<dbReference type="PANTHER" id="PTHR30349:SF64">
    <property type="entry name" value="PROPHAGE INTEGRASE INTD-RELATED"/>
    <property type="match status" value="1"/>
</dbReference>
<dbReference type="RefSeq" id="WP_091518482.1">
    <property type="nucleotide sequence ID" value="NZ_FOVI01000002.1"/>
</dbReference>
<dbReference type="Gene3D" id="1.10.443.10">
    <property type="entry name" value="Intergrase catalytic core"/>
    <property type="match status" value="1"/>
</dbReference>
<dbReference type="InterPro" id="IPR010998">
    <property type="entry name" value="Integrase_recombinase_N"/>
</dbReference>
<evidence type="ECO:0000256" key="1">
    <source>
        <dbReference type="ARBA" id="ARBA00008857"/>
    </source>
</evidence>
<dbReference type="InterPro" id="IPR025269">
    <property type="entry name" value="SAM-like_dom"/>
</dbReference>
<keyword evidence="7" id="KW-1185">Reference proteome</keyword>
<comment type="similarity">
    <text evidence="1">Belongs to the 'phage' integrase family.</text>
</comment>
<keyword evidence="4" id="KW-0175">Coiled coil</keyword>